<dbReference type="PANTHER" id="PTHR46586">
    <property type="entry name" value="ANKYRIN REPEAT-CONTAINING PROTEIN"/>
    <property type="match status" value="1"/>
</dbReference>
<proteinExistence type="predicted"/>
<evidence type="ECO:0000256" key="5">
    <source>
        <dbReference type="SAM" id="MobiDB-lite"/>
    </source>
</evidence>
<dbReference type="PROSITE" id="PS50199">
    <property type="entry name" value="ZF_RANBP2_2"/>
    <property type="match status" value="1"/>
</dbReference>
<dbReference type="Proteomes" id="UP000285060">
    <property type="component" value="Unassembled WGS sequence"/>
</dbReference>
<dbReference type="VEuPathDB" id="FungiDB:H310_01833"/>
<dbReference type="InterPro" id="IPR036770">
    <property type="entry name" value="Ankyrin_rpt-contain_sf"/>
</dbReference>
<keyword evidence="2 4" id="KW-0863">Zinc-finger</keyword>
<dbReference type="InterPro" id="IPR002110">
    <property type="entry name" value="Ankyrin_rpt"/>
</dbReference>
<feature type="region of interest" description="Disordered" evidence="5">
    <location>
        <begin position="701"/>
        <end position="730"/>
    </location>
</feature>
<dbReference type="Pfam" id="PF00641">
    <property type="entry name" value="Zn_ribbon_RanBP"/>
    <property type="match status" value="2"/>
</dbReference>
<feature type="domain" description="RanBP2-type" evidence="6">
    <location>
        <begin position="487"/>
        <end position="516"/>
    </location>
</feature>
<dbReference type="GO" id="GO:0008270">
    <property type="term" value="F:zinc ion binding"/>
    <property type="evidence" value="ECO:0007669"/>
    <property type="project" value="UniProtKB-KW"/>
</dbReference>
<dbReference type="InterPro" id="IPR052050">
    <property type="entry name" value="SecEffector_AnkRepeat"/>
</dbReference>
<dbReference type="VEuPathDB" id="FungiDB:H310_01832"/>
<evidence type="ECO:0000256" key="4">
    <source>
        <dbReference type="PROSITE-ProRule" id="PRU00322"/>
    </source>
</evidence>
<protein>
    <recommendedName>
        <fullName evidence="6">RanBP2-type domain-containing protein</fullName>
    </recommendedName>
</protein>
<dbReference type="SMART" id="SM00547">
    <property type="entry name" value="ZnF_RBZ"/>
    <property type="match status" value="2"/>
</dbReference>
<name>A0A418AZ31_9STRA</name>
<feature type="region of interest" description="Disordered" evidence="5">
    <location>
        <begin position="514"/>
        <end position="549"/>
    </location>
</feature>
<evidence type="ECO:0000259" key="6">
    <source>
        <dbReference type="PROSITE" id="PS50199"/>
    </source>
</evidence>
<evidence type="ECO:0000313" key="7">
    <source>
        <dbReference type="EMBL" id="RHY30928.1"/>
    </source>
</evidence>
<feature type="compositionally biased region" description="Low complexity" evidence="5">
    <location>
        <begin position="661"/>
        <end position="676"/>
    </location>
</feature>
<dbReference type="Gene3D" id="1.25.40.20">
    <property type="entry name" value="Ankyrin repeat-containing domain"/>
    <property type="match status" value="2"/>
</dbReference>
<dbReference type="AlphaFoldDB" id="A0A418AZ31"/>
<dbReference type="PROSITE" id="PS01358">
    <property type="entry name" value="ZF_RANBP2_1"/>
    <property type="match status" value="1"/>
</dbReference>
<feature type="compositionally biased region" description="Polar residues" evidence="5">
    <location>
        <begin position="848"/>
        <end position="863"/>
    </location>
</feature>
<gene>
    <name evidence="7" type="ORF">DYB32_003914</name>
</gene>
<feature type="region of interest" description="Disordered" evidence="5">
    <location>
        <begin position="794"/>
        <end position="877"/>
    </location>
</feature>
<feature type="compositionally biased region" description="Basic and acidic residues" evidence="5">
    <location>
        <begin position="822"/>
        <end position="837"/>
    </location>
</feature>
<keyword evidence="8" id="KW-1185">Reference proteome</keyword>
<reference evidence="7 8" key="1">
    <citation type="submission" date="2018-08" db="EMBL/GenBank/DDBJ databases">
        <title>Aphanomyces genome sequencing and annotation.</title>
        <authorList>
            <person name="Minardi D."/>
            <person name="Oidtmann B."/>
            <person name="Van Der Giezen M."/>
            <person name="Studholme D.J."/>
        </authorList>
    </citation>
    <scope>NUCLEOTIDE SEQUENCE [LARGE SCALE GENOMIC DNA]</scope>
    <source>
        <strain evidence="7 8">NJM0002</strain>
    </source>
</reference>
<feature type="region of interest" description="Disordered" evidence="5">
    <location>
        <begin position="44"/>
        <end position="124"/>
    </location>
</feature>
<feature type="region of interest" description="Disordered" evidence="5">
    <location>
        <begin position="1"/>
        <end position="27"/>
    </location>
</feature>
<dbReference type="InterPro" id="IPR001876">
    <property type="entry name" value="Znf_RanBP2"/>
</dbReference>
<feature type="region of interest" description="Disordered" evidence="5">
    <location>
        <begin position="622"/>
        <end position="676"/>
    </location>
</feature>
<evidence type="ECO:0000313" key="8">
    <source>
        <dbReference type="Proteomes" id="UP000285060"/>
    </source>
</evidence>
<accession>A0A418AZ31</accession>
<dbReference type="SUPFAM" id="SSF48403">
    <property type="entry name" value="Ankyrin repeat"/>
    <property type="match status" value="1"/>
</dbReference>
<evidence type="ECO:0000256" key="2">
    <source>
        <dbReference type="ARBA" id="ARBA00022771"/>
    </source>
</evidence>
<evidence type="ECO:0000256" key="1">
    <source>
        <dbReference type="ARBA" id="ARBA00022723"/>
    </source>
</evidence>
<feature type="compositionally biased region" description="Basic and acidic residues" evidence="5">
    <location>
        <begin position="514"/>
        <end position="526"/>
    </location>
</feature>
<organism evidence="7 8">
    <name type="scientific">Aphanomyces invadans</name>
    <dbReference type="NCBI Taxonomy" id="157072"/>
    <lineage>
        <taxon>Eukaryota</taxon>
        <taxon>Sar</taxon>
        <taxon>Stramenopiles</taxon>
        <taxon>Oomycota</taxon>
        <taxon>Saprolegniomycetes</taxon>
        <taxon>Saprolegniales</taxon>
        <taxon>Verrucalvaceae</taxon>
        <taxon>Aphanomyces</taxon>
    </lineage>
</organism>
<dbReference type="Pfam" id="PF13637">
    <property type="entry name" value="Ank_4"/>
    <property type="match status" value="1"/>
</dbReference>
<dbReference type="EMBL" id="QUSY01000261">
    <property type="protein sequence ID" value="RHY30928.1"/>
    <property type="molecule type" value="Genomic_DNA"/>
</dbReference>
<evidence type="ECO:0000256" key="3">
    <source>
        <dbReference type="ARBA" id="ARBA00022833"/>
    </source>
</evidence>
<feature type="compositionally biased region" description="Acidic residues" evidence="5">
    <location>
        <begin position="46"/>
        <end position="56"/>
    </location>
</feature>
<sequence>MKRSFEEDVGEATARGTRQRRNDHGGWGVLSFFKHVPLLNKLVATNDDDDDEIEDIAVDKDDAPSPKRPTQQQPKSPLRRTSAATPTHENKRSFTFPRSTGDDEVKASASPAKPCFESNGDQGTNAFVFTRKSHNSTPNKQQKVFPSSVHDQAIDVSDFYTPGSFAPRHTSAKATEHVQPPTDDNTTVLPIQLFSDSSNPSRLSRGGLIKKITLSREERRQKRPVPSRLLANHSTNAREHSKMITERILATLSAMDADPLAKETQKPAPSLSMSWGKYHLDLVEQESAKASAELDLQQGMSRPPVNSLGSLLPKKSPVAQTLAVPVAAPKEPSATPVKRKVFLFGFSTPEPASGSVAIDADILLNKPVKYTFSKPNKVVPSKNATSVLPTKPYQFVSPPVQAPTIIRHASPPSASSLPSTTSTNPLDKFKIRKAGSWTCSACLVNNLDAKLTQCPSCETPKDASSSAPAATPATPSTNPLAKFMQHAPGSWACPSCKVRNGPSQSKCPCCETAKPGDDGTAVKKSSDSAPSFGFTKPAAPSSSDKPAVALGVSSEDKPAFSFGVSSKESPIKVSFGVAASAPSATESKLAETPAATSGFSFGASAAASSAASEKPASGAFSFSLDAKSDKPTTSTDKPDQPAPCSDAPADKTGKPAFSFGAPADAKPAASDSAKPAFSFGAPALKPAPSTKMPAIAVDASTDKPTTADKPTFVFGASNDKPAAPSDTPAFTFGSTTVKPVTSSDKPAVAAPTFAFGKPDATAVSGQNSSIGGPGAFSFTAPSTAAASETKAPALGFGDSSTSATVSKDAAPTFTLEPKSKKRSVDGEGSSVHDDDCRLAASAVRDTSHCPNTMNPSKHISPFNNDKDTDTGDPRSSPTTVSPVVFFAVMGNRSLVRRVTECMSGIPFLLASYFITQKLDRPTLSFKDNSLLGFAASNGHLSIVQAAVKHFHHQGRCKEYAIFCATVSGQLQILEWLFTNYTIPPAPPISMYALNGAAKHGHLNVLQFLHAHRCTGWTADCMDSAAAHGHLNIVKFLHYNRSEGCTTFAMNQAAENGHLDVVRFLHENRTEGCTSFAMNQAAKNGHLSVVKFLHTHRTEGCTTYAMTSAAFSGHLSIVQFLHFHRQEGCTKEAMDGAALYGHLDIVKFLHEHRSEGCTEHAINWAASRGSLDIVRYLHANREEGSVNRACALAARFGHATIVNWFQAL</sequence>
<keyword evidence="1" id="KW-0479">Metal-binding</keyword>
<dbReference type="Gene3D" id="4.10.1060.10">
    <property type="entry name" value="Zinc finger, RanBP2-type"/>
    <property type="match status" value="2"/>
</dbReference>
<keyword evidence="3" id="KW-0862">Zinc</keyword>
<dbReference type="PANTHER" id="PTHR46586:SF3">
    <property type="entry name" value="ANKYRIN REPEAT-CONTAINING PROTEIN"/>
    <property type="match status" value="1"/>
</dbReference>
<dbReference type="Pfam" id="PF12796">
    <property type="entry name" value="Ank_2"/>
    <property type="match status" value="1"/>
</dbReference>
<comment type="caution">
    <text evidence="7">The sequence shown here is derived from an EMBL/GenBank/DDBJ whole genome shotgun (WGS) entry which is preliminary data.</text>
</comment>